<feature type="transmembrane region" description="Helical" evidence="6">
    <location>
        <begin position="294"/>
        <end position="314"/>
    </location>
</feature>
<organism evidence="7 8">
    <name type="scientific">Rhodopseudomonas palustris</name>
    <dbReference type="NCBI Taxonomy" id="1076"/>
    <lineage>
        <taxon>Bacteria</taxon>
        <taxon>Pseudomonadati</taxon>
        <taxon>Pseudomonadota</taxon>
        <taxon>Alphaproteobacteria</taxon>
        <taxon>Hyphomicrobiales</taxon>
        <taxon>Nitrobacteraceae</taxon>
        <taxon>Rhodopseudomonas</taxon>
    </lineage>
</organism>
<feature type="transmembrane region" description="Helical" evidence="6">
    <location>
        <begin position="12"/>
        <end position="34"/>
    </location>
</feature>
<gene>
    <name evidence="7" type="ORF">D4Q52_01720</name>
</gene>
<sequence>MTPVERSKDFMLRGAGHGLPLACFAVLAFATPFLLSGNRYLGFVAGVTMIHILWACGMNLLYGYTGLMPLMFAGLAGISAYTVVDLTASGWSFWLALPVGALAASISGTILGLPSLRLKGFYFTLCSLVIQTVVTLAFVYFAGWTNGDTGISQIPQPTFAGTPLSGLSYDLVLAGAAVLGVITLIAIVYSSLGRRLIAVREDDELAGMLGINVTGYKMIAFFIGSLFAGIGGALYAPYIGFISPRSFDVLISMNIWLMVAFGGRGTIWGPVIGAILLAPLSFLLQEYYTVKDVLYGLLIIVVIVVMPGGIASGFQRRKREAPAALDVPVSRGSAK</sequence>
<evidence type="ECO:0000256" key="1">
    <source>
        <dbReference type="ARBA" id="ARBA00004651"/>
    </source>
</evidence>
<dbReference type="Pfam" id="PF02653">
    <property type="entry name" value="BPD_transp_2"/>
    <property type="match status" value="1"/>
</dbReference>
<dbReference type="AlphaFoldDB" id="A0A418VRB6"/>
<comment type="subcellular location">
    <subcellularLocation>
        <location evidence="1">Cell membrane</location>
        <topology evidence="1">Multi-pass membrane protein</topology>
    </subcellularLocation>
</comment>
<dbReference type="OrthoDB" id="9804361at2"/>
<evidence type="ECO:0000256" key="4">
    <source>
        <dbReference type="ARBA" id="ARBA00022989"/>
    </source>
</evidence>
<name>A0A418VRB6_RHOPL</name>
<keyword evidence="3 6" id="KW-0812">Transmembrane</keyword>
<dbReference type="GO" id="GO:0005886">
    <property type="term" value="C:plasma membrane"/>
    <property type="evidence" value="ECO:0007669"/>
    <property type="project" value="UniProtKB-SubCell"/>
</dbReference>
<dbReference type="PANTHER" id="PTHR30482:SF10">
    <property type="entry name" value="HIGH-AFFINITY BRANCHED-CHAIN AMINO ACID TRANSPORT PROTEIN BRAE"/>
    <property type="match status" value="1"/>
</dbReference>
<dbReference type="InterPro" id="IPR001851">
    <property type="entry name" value="ABC_transp_permease"/>
</dbReference>
<keyword evidence="4 6" id="KW-1133">Transmembrane helix</keyword>
<accession>A0A418VRB6</accession>
<dbReference type="GO" id="GO:0015658">
    <property type="term" value="F:branched-chain amino acid transmembrane transporter activity"/>
    <property type="evidence" value="ECO:0007669"/>
    <property type="project" value="InterPro"/>
</dbReference>
<feature type="transmembrane region" description="Helical" evidence="6">
    <location>
        <begin position="171"/>
        <end position="192"/>
    </location>
</feature>
<feature type="transmembrane region" description="Helical" evidence="6">
    <location>
        <begin position="90"/>
        <end position="113"/>
    </location>
</feature>
<keyword evidence="5 6" id="KW-0472">Membrane</keyword>
<comment type="caution">
    <text evidence="7">The sequence shown here is derived from an EMBL/GenBank/DDBJ whole genome shotgun (WGS) entry which is preliminary data.</text>
</comment>
<evidence type="ECO:0000256" key="5">
    <source>
        <dbReference type="ARBA" id="ARBA00023136"/>
    </source>
</evidence>
<dbReference type="EMBL" id="QYYD01000001">
    <property type="protein sequence ID" value="RJF78892.1"/>
    <property type="molecule type" value="Genomic_DNA"/>
</dbReference>
<evidence type="ECO:0000256" key="3">
    <source>
        <dbReference type="ARBA" id="ARBA00022692"/>
    </source>
</evidence>
<evidence type="ECO:0000313" key="8">
    <source>
        <dbReference type="Proteomes" id="UP000285523"/>
    </source>
</evidence>
<dbReference type="PANTHER" id="PTHR30482">
    <property type="entry name" value="HIGH-AFFINITY BRANCHED-CHAIN AMINO ACID TRANSPORT SYSTEM PERMEASE"/>
    <property type="match status" value="1"/>
</dbReference>
<reference evidence="7 8" key="1">
    <citation type="submission" date="2018-09" db="EMBL/GenBank/DDBJ databases">
        <title>Draft genome sequence of Rhodopseudomonas palustris 2.1.18.</title>
        <authorList>
            <person name="Robertson S.L."/>
            <person name="Meyer T.E."/>
            <person name="Kyndt J.A."/>
        </authorList>
    </citation>
    <scope>NUCLEOTIDE SEQUENCE [LARGE SCALE GENOMIC DNA]</scope>
    <source>
        <strain evidence="7 8">2.1.18</strain>
    </source>
</reference>
<dbReference type="InterPro" id="IPR043428">
    <property type="entry name" value="LivM-like"/>
</dbReference>
<evidence type="ECO:0000256" key="2">
    <source>
        <dbReference type="ARBA" id="ARBA00022475"/>
    </source>
</evidence>
<dbReference type="Proteomes" id="UP000285523">
    <property type="component" value="Unassembled WGS sequence"/>
</dbReference>
<proteinExistence type="predicted"/>
<evidence type="ECO:0000256" key="6">
    <source>
        <dbReference type="SAM" id="Phobius"/>
    </source>
</evidence>
<keyword evidence="2" id="KW-1003">Cell membrane</keyword>
<feature type="transmembrane region" description="Helical" evidence="6">
    <location>
        <begin position="268"/>
        <end position="288"/>
    </location>
</feature>
<dbReference type="CDD" id="cd06581">
    <property type="entry name" value="TM_PBP1_LivM_like"/>
    <property type="match status" value="1"/>
</dbReference>
<feature type="transmembrane region" description="Helical" evidence="6">
    <location>
        <begin position="120"/>
        <end position="142"/>
    </location>
</feature>
<evidence type="ECO:0000313" key="7">
    <source>
        <dbReference type="EMBL" id="RJF78892.1"/>
    </source>
</evidence>
<protein>
    <submittedName>
        <fullName evidence="7">Branched-chain amino acid ABC transporter permease</fullName>
    </submittedName>
</protein>
<feature type="transmembrane region" description="Helical" evidence="6">
    <location>
        <begin position="213"/>
        <end position="236"/>
    </location>
</feature>